<dbReference type="GO" id="GO:0004016">
    <property type="term" value="F:adenylate cyclase activity"/>
    <property type="evidence" value="ECO:0007669"/>
    <property type="project" value="TreeGrafter"/>
</dbReference>
<dbReference type="InterPro" id="IPR000792">
    <property type="entry name" value="Tscrpt_reg_LuxR_C"/>
</dbReference>
<proteinExistence type="predicted"/>
<protein>
    <submittedName>
        <fullName evidence="5">Transcriptional regulator</fullName>
    </submittedName>
</protein>
<reference evidence="5" key="1">
    <citation type="journal article" date="2014" name="Int. J. Syst. Evol. Microbiol.">
        <title>Complete genome sequence of Corynebacterium casei LMG S-19264T (=DSM 44701T), isolated from a smear-ripened cheese.</title>
        <authorList>
            <consortium name="US DOE Joint Genome Institute (JGI-PGF)"/>
            <person name="Walter F."/>
            <person name="Albersmeier A."/>
            <person name="Kalinowski J."/>
            <person name="Ruckert C."/>
        </authorList>
    </citation>
    <scope>NUCLEOTIDE SEQUENCE</scope>
    <source>
        <strain evidence="5">JCM 4477</strain>
    </source>
</reference>
<dbReference type="Pfam" id="PF00196">
    <property type="entry name" value="GerE"/>
    <property type="match status" value="1"/>
</dbReference>
<dbReference type="GO" id="GO:0006355">
    <property type="term" value="P:regulation of DNA-templated transcription"/>
    <property type="evidence" value="ECO:0007669"/>
    <property type="project" value="InterPro"/>
</dbReference>
<dbReference type="Pfam" id="PF13191">
    <property type="entry name" value="AAA_16"/>
    <property type="match status" value="1"/>
</dbReference>
<accession>A0A919E207</accession>
<organism evidence="5 6">
    <name type="scientific">Streptomyces fumanus</name>
    <dbReference type="NCBI Taxonomy" id="67302"/>
    <lineage>
        <taxon>Bacteria</taxon>
        <taxon>Bacillati</taxon>
        <taxon>Actinomycetota</taxon>
        <taxon>Actinomycetes</taxon>
        <taxon>Kitasatosporales</taxon>
        <taxon>Streptomycetaceae</taxon>
        <taxon>Streptomyces</taxon>
    </lineage>
</organism>
<dbReference type="InterPro" id="IPR027417">
    <property type="entry name" value="P-loop_NTPase"/>
</dbReference>
<dbReference type="Gene3D" id="1.10.10.10">
    <property type="entry name" value="Winged helix-like DNA-binding domain superfamily/Winged helix DNA-binding domain"/>
    <property type="match status" value="1"/>
</dbReference>
<feature type="compositionally biased region" description="Basic and acidic residues" evidence="3">
    <location>
        <begin position="13"/>
        <end position="25"/>
    </location>
</feature>
<keyword evidence="2" id="KW-0067">ATP-binding</keyword>
<dbReference type="SUPFAM" id="SSF52540">
    <property type="entry name" value="P-loop containing nucleoside triphosphate hydrolases"/>
    <property type="match status" value="1"/>
</dbReference>
<sequence length="946" mass="98912">MRPVVCAGSAPRPVREGGPRTVEHPRGRDHVLTAVRTALAGAGDRHGTALAVRGEGGSGRSTLLRWAAGAAADAGGQVLRVAPRAEGATSAYSALRSLTVPPAAVSGALPGAVRAALPEALRGHARGGDETSVCSALWRTLAAAERRPVLLTVDDWQWLDPASARALAFVARRLDGTRVLLLAASDGPGPVLSADRGTAELSLPALGEEAAREVLADRHPGLAADAVAAVLAVAEGNPRALVDLPTALTPDQRAGRAALPDPLLPGAALERCLGRRFRALPDGTRALLAALALLEDDAEAGDVAWLAGALGHDLDALAPAEEAGLVTSERTPRFVRRVHRCLAHATAPAAVRRRAGRAWAELALTRLGGGPAGPAGARPDGPASPGEAPPDPGGAGPHHEDAARLEALGHAAVAGRRWSTAIRAFRMAGDLGPAPWERSRLHTAAASAALSDGRPRLALALTRGPDARPAGATAHAVRAVRAAALFDVAFHADDSLRDLRAALEAGPVAGTDARDLAAFQMSVLTSLTHDPAPARTALEALPADAGEALRIAVAARSDPVSRAREIREGLVGAAERALRTPGAGPWELTWLADAAWQVDDPVSSGRLLSAALQRSGSERGHLPHCRELRAELLTAAGRWEEVRDLVTRRSAEGGAGLPDRHAVALTSQLLLVCAYQGRREEAREPAREVRRWARDRRSAHHAGLAAYAALLLAQADDTGPADGADWPADADPCRDAVTRQAHAVLVRGALLRDDPEAARAHQARAQRAGLTRFSDGTTLLVRHGRALLAAYTDEPGTAELFALAEDAATASARPFDRALLALDHGGWLRRRRHPAAARTRLRAAYETFGRLGAAPWQEQARTELRAIGAPPPGTARTATASGRALSAHERRIVRLAASGLSNREIAERLLVSPRTVASHLYKVFPRLGISSRRELRDALIGGGDAL</sequence>
<dbReference type="PRINTS" id="PR00038">
    <property type="entry name" value="HTHLUXR"/>
</dbReference>
<dbReference type="InterPro" id="IPR041664">
    <property type="entry name" value="AAA_16"/>
</dbReference>
<dbReference type="CDD" id="cd06170">
    <property type="entry name" value="LuxR_C_like"/>
    <property type="match status" value="1"/>
</dbReference>
<name>A0A919E207_9ACTN</name>
<feature type="region of interest" description="Disordered" evidence="3">
    <location>
        <begin position="1"/>
        <end position="25"/>
    </location>
</feature>
<gene>
    <name evidence="5" type="ORF">GCM10018772_40860</name>
</gene>
<dbReference type="PROSITE" id="PS50043">
    <property type="entry name" value="HTH_LUXR_2"/>
    <property type="match status" value="1"/>
</dbReference>
<dbReference type="PANTHER" id="PTHR16305:SF35">
    <property type="entry name" value="TRANSCRIPTIONAL ACTIVATOR DOMAIN"/>
    <property type="match status" value="1"/>
</dbReference>
<evidence type="ECO:0000256" key="1">
    <source>
        <dbReference type="ARBA" id="ARBA00022741"/>
    </source>
</evidence>
<dbReference type="PANTHER" id="PTHR16305">
    <property type="entry name" value="TESTICULAR SOLUBLE ADENYLYL CYCLASE"/>
    <property type="match status" value="1"/>
</dbReference>
<reference evidence="5" key="2">
    <citation type="submission" date="2020-09" db="EMBL/GenBank/DDBJ databases">
        <authorList>
            <person name="Sun Q."/>
            <person name="Ohkuma M."/>
        </authorList>
    </citation>
    <scope>NUCLEOTIDE SEQUENCE</scope>
    <source>
        <strain evidence="5">JCM 4477</strain>
    </source>
</reference>
<feature type="domain" description="HTH luxR-type" evidence="4">
    <location>
        <begin position="878"/>
        <end position="943"/>
    </location>
</feature>
<dbReference type="InterPro" id="IPR016032">
    <property type="entry name" value="Sig_transdc_resp-reg_C-effctor"/>
</dbReference>
<dbReference type="GO" id="GO:0003677">
    <property type="term" value="F:DNA binding"/>
    <property type="evidence" value="ECO:0007669"/>
    <property type="project" value="InterPro"/>
</dbReference>
<dbReference type="RefSeq" id="WP_190205783.1">
    <property type="nucleotide sequence ID" value="NZ_BNBI01000008.1"/>
</dbReference>
<comment type="caution">
    <text evidence="5">The sequence shown here is derived from an EMBL/GenBank/DDBJ whole genome shotgun (WGS) entry which is preliminary data.</text>
</comment>
<feature type="compositionally biased region" description="Low complexity" evidence="3">
    <location>
        <begin position="374"/>
        <end position="386"/>
    </location>
</feature>
<dbReference type="SMART" id="SM00421">
    <property type="entry name" value="HTH_LUXR"/>
    <property type="match status" value="1"/>
</dbReference>
<keyword evidence="6" id="KW-1185">Reference proteome</keyword>
<evidence type="ECO:0000256" key="2">
    <source>
        <dbReference type="ARBA" id="ARBA00022840"/>
    </source>
</evidence>
<dbReference type="EMBL" id="BNBI01000008">
    <property type="protein sequence ID" value="GHF11572.1"/>
    <property type="molecule type" value="Genomic_DNA"/>
</dbReference>
<evidence type="ECO:0000313" key="6">
    <source>
        <dbReference type="Proteomes" id="UP000630718"/>
    </source>
</evidence>
<evidence type="ECO:0000256" key="3">
    <source>
        <dbReference type="SAM" id="MobiDB-lite"/>
    </source>
</evidence>
<keyword evidence="1" id="KW-0547">Nucleotide-binding</keyword>
<dbReference type="Proteomes" id="UP000630718">
    <property type="component" value="Unassembled WGS sequence"/>
</dbReference>
<evidence type="ECO:0000313" key="5">
    <source>
        <dbReference type="EMBL" id="GHF11572.1"/>
    </source>
</evidence>
<dbReference type="InterPro" id="IPR036388">
    <property type="entry name" value="WH-like_DNA-bd_sf"/>
</dbReference>
<dbReference type="GO" id="GO:0005737">
    <property type="term" value="C:cytoplasm"/>
    <property type="evidence" value="ECO:0007669"/>
    <property type="project" value="TreeGrafter"/>
</dbReference>
<dbReference type="AlphaFoldDB" id="A0A919E207"/>
<evidence type="ECO:0000259" key="4">
    <source>
        <dbReference type="PROSITE" id="PS50043"/>
    </source>
</evidence>
<feature type="region of interest" description="Disordered" evidence="3">
    <location>
        <begin position="368"/>
        <end position="400"/>
    </location>
</feature>
<dbReference type="SUPFAM" id="SSF46894">
    <property type="entry name" value="C-terminal effector domain of the bipartite response regulators"/>
    <property type="match status" value="1"/>
</dbReference>
<dbReference type="GO" id="GO:0005524">
    <property type="term" value="F:ATP binding"/>
    <property type="evidence" value="ECO:0007669"/>
    <property type="project" value="UniProtKB-KW"/>
</dbReference>